<evidence type="ECO:0000256" key="1">
    <source>
        <dbReference type="SAM" id="MobiDB-lite"/>
    </source>
</evidence>
<evidence type="ECO:0000313" key="3">
    <source>
        <dbReference type="Proteomes" id="UP001235939"/>
    </source>
</evidence>
<proteinExistence type="predicted"/>
<evidence type="ECO:0000313" key="2">
    <source>
        <dbReference type="EMBL" id="UYV83851.1"/>
    </source>
</evidence>
<organism evidence="2 3">
    <name type="scientific">Cordylochernes scorpioides</name>
    <dbReference type="NCBI Taxonomy" id="51811"/>
    <lineage>
        <taxon>Eukaryota</taxon>
        <taxon>Metazoa</taxon>
        <taxon>Ecdysozoa</taxon>
        <taxon>Arthropoda</taxon>
        <taxon>Chelicerata</taxon>
        <taxon>Arachnida</taxon>
        <taxon>Pseudoscorpiones</taxon>
        <taxon>Cheliferoidea</taxon>
        <taxon>Chernetidae</taxon>
        <taxon>Cordylochernes</taxon>
    </lineage>
</organism>
<protein>
    <submittedName>
        <fullName evidence="2">Uncharacterized protein</fullName>
    </submittedName>
</protein>
<sequence>MLKLGDDSRVSPSSDVETEGIGQRLLPEKKFETFADIESCVMVVWKTAKLWRDKTQRKRPRLHRPLTRLLNLEDFSPQPISLSSRGSSKGRPIQVQEDLPQKREIAELAKGRIVKQAKIARFLLASLMGLFASKVAFSKPTRVQQSRRHLQFSLPITTSRSYLFRPSTSDVLTKVQKHC</sequence>
<gene>
    <name evidence="2" type="ORF">LAZ67_X000414</name>
</gene>
<reference evidence="2 3" key="1">
    <citation type="submission" date="2022-03" db="EMBL/GenBank/DDBJ databases">
        <title>A chromosomal length assembly of Cordylochernes scorpioides.</title>
        <authorList>
            <person name="Zeh D."/>
            <person name="Zeh J."/>
        </authorList>
    </citation>
    <scope>NUCLEOTIDE SEQUENCE [LARGE SCALE GENOMIC DNA]</scope>
    <source>
        <strain evidence="2">IN4F17</strain>
        <tissue evidence="2">Whole Body</tissue>
    </source>
</reference>
<feature type="region of interest" description="Disordered" evidence="1">
    <location>
        <begin position="1"/>
        <end position="21"/>
    </location>
</feature>
<name>A0ABY6LU58_9ARAC</name>
<dbReference type="Proteomes" id="UP001235939">
    <property type="component" value="Chromosome X"/>
</dbReference>
<dbReference type="EMBL" id="CP092886">
    <property type="protein sequence ID" value="UYV83851.1"/>
    <property type="molecule type" value="Genomic_DNA"/>
</dbReference>
<keyword evidence="3" id="KW-1185">Reference proteome</keyword>
<accession>A0ABY6LU58</accession>